<keyword evidence="9" id="KW-1185">Reference proteome</keyword>
<dbReference type="SUPFAM" id="SSF57863">
    <property type="entry name" value="ArfGap/RecO-like zinc finger"/>
    <property type="match status" value="1"/>
</dbReference>
<dbReference type="CDD" id="cd08831">
    <property type="entry name" value="ArfGap_ArfGap2_3_like"/>
    <property type="match status" value="1"/>
</dbReference>
<dbReference type="STRING" id="461836.A0A0L0D7G7"/>
<feature type="region of interest" description="Disordered" evidence="6">
    <location>
        <begin position="163"/>
        <end position="191"/>
    </location>
</feature>
<feature type="compositionally biased region" description="Polar residues" evidence="6">
    <location>
        <begin position="228"/>
        <end position="238"/>
    </location>
</feature>
<evidence type="ECO:0000256" key="1">
    <source>
        <dbReference type="ARBA" id="ARBA00022468"/>
    </source>
</evidence>
<feature type="compositionally biased region" description="Low complexity" evidence="6">
    <location>
        <begin position="167"/>
        <end position="191"/>
    </location>
</feature>
<keyword evidence="4" id="KW-0862">Zinc</keyword>
<dbReference type="Gene3D" id="1.10.220.150">
    <property type="entry name" value="Arf GTPase activating protein"/>
    <property type="match status" value="1"/>
</dbReference>
<evidence type="ECO:0000256" key="5">
    <source>
        <dbReference type="PROSITE-ProRule" id="PRU00288"/>
    </source>
</evidence>
<keyword evidence="1" id="KW-0343">GTPase activation</keyword>
<dbReference type="GO" id="GO:0005096">
    <property type="term" value="F:GTPase activator activity"/>
    <property type="evidence" value="ECO:0007669"/>
    <property type="project" value="UniProtKB-KW"/>
</dbReference>
<dbReference type="GO" id="GO:0008270">
    <property type="term" value="F:zinc ion binding"/>
    <property type="evidence" value="ECO:0007669"/>
    <property type="project" value="UniProtKB-KW"/>
</dbReference>
<dbReference type="AlphaFoldDB" id="A0A0L0D7G7"/>
<keyword evidence="2" id="KW-0479">Metal-binding</keyword>
<feature type="region of interest" description="Disordered" evidence="6">
    <location>
        <begin position="288"/>
        <end position="308"/>
    </location>
</feature>
<gene>
    <name evidence="8" type="ORF">AMSG_03672</name>
</gene>
<feature type="region of interest" description="Disordered" evidence="6">
    <location>
        <begin position="223"/>
        <end position="265"/>
    </location>
</feature>
<proteinExistence type="predicted"/>
<keyword evidence="3 5" id="KW-0863">Zinc-finger</keyword>
<feature type="domain" description="Arf-GAP" evidence="7">
    <location>
        <begin position="13"/>
        <end position="118"/>
    </location>
</feature>
<accession>A0A0L0D7G7</accession>
<feature type="compositionally biased region" description="Pro residues" evidence="6">
    <location>
        <begin position="290"/>
        <end position="299"/>
    </location>
</feature>
<dbReference type="RefSeq" id="XP_013759586.1">
    <property type="nucleotide sequence ID" value="XM_013904132.1"/>
</dbReference>
<evidence type="ECO:0000256" key="3">
    <source>
        <dbReference type="ARBA" id="ARBA00022771"/>
    </source>
</evidence>
<protein>
    <submittedName>
        <fullName evidence="8">GTPase-activating protein ZNF289</fullName>
    </submittedName>
</protein>
<dbReference type="OrthoDB" id="983479at2759"/>
<evidence type="ECO:0000256" key="4">
    <source>
        <dbReference type="ARBA" id="ARBA00022833"/>
    </source>
</evidence>
<dbReference type="PANTHER" id="PTHR45686">
    <property type="entry name" value="ADP-RIBOSYLATION FACTOR GTPASE ACTIVATING PROTEIN 3, ISOFORM H-RELATED"/>
    <property type="match status" value="1"/>
</dbReference>
<dbReference type="Proteomes" id="UP000054408">
    <property type="component" value="Unassembled WGS sequence"/>
</dbReference>
<name>A0A0L0D7G7_THETB</name>
<feature type="compositionally biased region" description="Basic residues" evidence="6">
    <location>
        <begin position="241"/>
        <end position="252"/>
    </location>
</feature>
<evidence type="ECO:0000313" key="8">
    <source>
        <dbReference type="EMBL" id="KNC47243.1"/>
    </source>
</evidence>
<dbReference type="SMART" id="SM00105">
    <property type="entry name" value="ArfGap"/>
    <property type="match status" value="1"/>
</dbReference>
<sequence>MSDNEMATMKESQAVFKKLLQDPANKVCFDCNTKSPTWSSVTFGVYLCIDCSAIHRNMGVHLTFVRSTQLDLWSYKQLKMMQVGGNQKAATFFRKHGMANETKHLKKYSSRAAMMYKEALKAEAAKLPSAFTTAIKAEAEAPEAPSNNSVDFFEAAFSEANWSPRVGGSTTPSPASSLAASGTTSPVPAFPTETTATATATAPAASAADGSAAFAAIGTAPAASGSAQPSLLTASSLGSKPRARRNRSRLGAKKLGASKAGGLGARPVASLGAQKVAVASFDDIQEAKAAPPPATPPPTSSSLFGSSAAAADAGHPSALSMTTSTTAASGAAASVSESAAAAARAAEEEERRKLMFERISAMGTTDTRTSFDDKKKAAKSVSSVDNAPNIARARFGNATSISSSDFFEDQMEPSAHATRISQFSGAAAISSDAYFGRESSAAAAGGADPSASDLAARLASQAKSDISSLGTQLSSFINDIQTRYA</sequence>
<dbReference type="PROSITE" id="PS50115">
    <property type="entry name" value="ARFGAP"/>
    <property type="match status" value="1"/>
</dbReference>
<dbReference type="EMBL" id="GL349446">
    <property type="protein sequence ID" value="KNC47243.1"/>
    <property type="molecule type" value="Genomic_DNA"/>
</dbReference>
<evidence type="ECO:0000256" key="2">
    <source>
        <dbReference type="ARBA" id="ARBA00022723"/>
    </source>
</evidence>
<evidence type="ECO:0000256" key="6">
    <source>
        <dbReference type="SAM" id="MobiDB-lite"/>
    </source>
</evidence>
<dbReference type="InterPro" id="IPR038508">
    <property type="entry name" value="ArfGAP_dom_sf"/>
</dbReference>
<dbReference type="GO" id="GO:0000139">
    <property type="term" value="C:Golgi membrane"/>
    <property type="evidence" value="ECO:0007669"/>
    <property type="project" value="GOC"/>
</dbReference>
<dbReference type="InterPro" id="IPR001164">
    <property type="entry name" value="ArfGAP_dom"/>
</dbReference>
<dbReference type="PRINTS" id="PR00405">
    <property type="entry name" value="REVINTRACTNG"/>
</dbReference>
<reference evidence="8 9" key="1">
    <citation type="submission" date="2010-05" db="EMBL/GenBank/DDBJ databases">
        <title>The Genome Sequence of Thecamonas trahens ATCC 50062.</title>
        <authorList>
            <consortium name="The Broad Institute Genome Sequencing Platform"/>
            <person name="Russ C."/>
            <person name="Cuomo C."/>
            <person name="Shea T."/>
            <person name="Young S.K."/>
            <person name="Zeng Q."/>
            <person name="Koehrsen M."/>
            <person name="Haas B."/>
            <person name="Borodovsky M."/>
            <person name="Guigo R."/>
            <person name="Alvarado L."/>
            <person name="Berlin A."/>
            <person name="Bochicchio J."/>
            <person name="Borenstein D."/>
            <person name="Chapman S."/>
            <person name="Chen Z."/>
            <person name="Freedman E."/>
            <person name="Gellesch M."/>
            <person name="Goldberg J."/>
            <person name="Griggs A."/>
            <person name="Gujja S."/>
            <person name="Heilman E."/>
            <person name="Heiman D."/>
            <person name="Hepburn T."/>
            <person name="Howarth C."/>
            <person name="Jen D."/>
            <person name="Larson L."/>
            <person name="Mehta T."/>
            <person name="Park D."/>
            <person name="Pearson M."/>
            <person name="Roberts A."/>
            <person name="Saif S."/>
            <person name="Shenoy N."/>
            <person name="Sisk P."/>
            <person name="Stolte C."/>
            <person name="Sykes S."/>
            <person name="Thomson T."/>
            <person name="Walk T."/>
            <person name="White J."/>
            <person name="Yandava C."/>
            <person name="Burger G."/>
            <person name="Gray M.W."/>
            <person name="Holland P.W.H."/>
            <person name="King N."/>
            <person name="Lang F.B.F."/>
            <person name="Roger A.J."/>
            <person name="Ruiz-Trillo I."/>
            <person name="Lander E."/>
            <person name="Nusbaum C."/>
        </authorList>
    </citation>
    <scope>NUCLEOTIDE SEQUENCE [LARGE SCALE GENOMIC DNA]</scope>
    <source>
        <strain evidence="8 9">ATCC 50062</strain>
    </source>
</reference>
<dbReference type="OMA" id="KAGGIWE"/>
<dbReference type="GO" id="GO:0048205">
    <property type="term" value="P:COPI coating of Golgi vesicle"/>
    <property type="evidence" value="ECO:0007669"/>
    <property type="project" value="TreeGrafter"/>
</dbReference>
<dbReference type="InterPro" id="IPR037278">
    <property type="entry name" value="ARFGAP/RecO"/>
</dbReference>
<dbReference type="PANTHER" id="PTHR45686:SF4">
    <property type="entry name" value="ADP-RIBOSYLATION FACTOR GTPASE ACTIVATING PROTEIN 3, ISOFORM H"/>
    <property type="match status" value="1"/>
</dbReference>
<dbReference type="Pfam" id="PF01412">
    <property type="entry name" value="ArfGap"/>
    <property type="match status" value="1"/>
</dbReference>
<dbReference type="GeneID" id="25563256"/>
<dbReference type="eggNOG" id="KOG0706">
    <property type="taxonomic scope" value="Eukaryota"/>
</dbReference>
<evidence type="ECO:0000313" key="9">
    <source>
        <dbReference type="Proteomes" id="UP000054408"/>
    </source>
</evidence>
<organism evidence="8 9">
    <name type="scientific">Thecamonas trahens ATCC 50062</name>
    <dbReference type="NCBI Taxonomy" id="461836"/>
    <lineage>
        <taxon>Eukaryota</taxon>
        <taxon>Apusozoa</taxon>
        <taxon>Apusomonadida</taxon>
        <taxon>Apusomonadidae</taxon>
        <taxon>Thecamonas</taxon>
    </lineage>
</organism>
<evidence type="ECO:0000259" key="7">
    <source>
        <dbReference type="PROSITE" id="PS50115"/>
    </source>
</evidence>